<protein>
    <recommendedName>
        <fullName evidence="4">Probable nitronate monooxygenase</fullName>
    </recommendedName>
    <alternativeName>
        <fullName evidence="11">Propionate 3-nitronate monooxygenase</fullName>
    </alternativeName>
</protein>
<dbReference type="Proteomes" id="UP001341297">
    <property type="component" value="Unassembled WGS sequence"/>
</dbReference>
<evidence type="ECO:0000313" key="13">
    <source>
        <dbReference type="EMBL" id="KRT95234.1"/>
    </source>
</evidence>
<evidence type="ECO:0000256" key="8">
    <source>
        <dbReference type="ARBA" id="ARBA00022741"/>
    </source>
</evidence>
<evidence type="ECO:0000313" key="16">
    <source>
        <dbReference type="Proteomes" id="UP001341297"/>
    </source>
</evidence>
<dbReference type="CDD" id="cd04730">
    <property type="entry name" value="NPD_like"/>
    <property type="match status" value="1"/>
</dbReference>
<name>A0A0J6EAK8_9BACI</name>
<keyword evidence="8" id="KW-0547">Nucleotide-binding</keyword>
<keyword evidence="5" id="KW-0216">Detoxification</keyword>
<sequence length="347" mass="38063">MNEFMKMFSLTKPIIQAPMAGGITKPRLASAVSNQGALGSLASGYLTPEILEQQTKEMFELTDAPFQINVFVPSDLEMPSEDQVEKWKKNIPLADQVNQFKSVQEEWDDFYQKIDIILRYKVKACSFTFDLPPEDAVKELKASGCCLIGTASTVEEAMLMEERGMDIVVLQGSEAGGHRGAFLPSKGESAVGLMALVPQAADALGVPVIAAGGMTDHRGVKAALTLGAQGVQIGSAFLICHESNAHAVHKQKVLEANEADTKLTKLFSGKEARGIVNKWMEEKEGYETQTLPYPYQNTLTKPMRQQASLQNNHDQMSLWAGQGIRSLTEEISVKQLLNKLCQEDVKI</sequence>
<evidence type="ECO:0000256" key="12">
    <source>
        <dbReference type="ARBA" id="ARBA00049401"/>
    </source>
</evidence>
<proteinExistence type="inferred from homology"/>
<keyword evidence="6" id="KW-0285">Flavoprotein</keyword>
<accession>A0A0J6EIM7</accession>
<keyword evidence="7" id="KW-0288">FMN</keyword>
<dbReference type="Pfam" id="PF03060">
    <property type="entry name" value="NMO"/>
    <property type="match status" value="1"/>
</dbReference>
<evidence type="ECO:0000256" key="5">
    <source>
        <dbReference type="ARBA" id="ARBA00022575"/>
    </source>
</evidence>
<comment type="function">
    <text evidence="2">Nitronate monooxygenase that uses molecular oxygen to catalyze the oxidative denitrification of alkyl nitronates. Acts on propionate 3-nitronate (P3N), the presumed physiological substrate. Probably functions in the detoxification of P3N, a metabolic poison produced by plants and fungi as a defense mechanism.</text>
</comment>
<reference evidence="13" key="2">
    <citation type="submission" date="2015-10" db="EMBL/GenBank/DDBJ databases">
        <authorList>
            <person name="Gilbert D.G."/>
        </authorList>
    </citation>
    <scope>NUCLEOTIDE SEQUENCE</scope>
    <source>
        <strain evidence="13">GO-13</strain>
    </source>
</reference>
<comment type="catalytic activity">
    <reaction evidence="12">
        <text>3 propionate 3-nitronate + 3 O2 + H2O = 3 3-oxopropanoate + 2 nitrate + nitrite + H2O2 + 3 H(+)</text>
        <dbReference type="Rhea" id="RHEA:57332"/>
        <dbReference type="ChEBI" id="CHEBI:15377"/>
        <dbReference type="ChEBI" id="CHEBI:15378"/>
        <dbReference type="ChEBI" id="CHEBI:15379"/>
        <dbReference type="ChEBI" id="CHEBI:16240"/>
        <dbReference type="ChEBI" id="CHEBI:16301"/>
        <dbReference type="ChEBI" id="CHEBI:17632"/>
        <dbReference type="ChEBI" id="CHEBI:33190"/>
        <dbReference type="ChEBI" id="CHEBI:136067"/>
    </reaction>
</comment>
<dbReference type="EMBL" id="LECW02000004">
    <property type="protein sequence ID" value="KRT95234.1"/>
    <property type="molecule type" value="Genomic_DNA"/>
</dbReference>
<dbReference type="Proteomes" id="UP000036168">
    <property type="component" value="Unassembled WGS sequence"/>
</dbReference>
<dbReference type="FunFam" id="3.20.20.70:FF:000154">
    <property type="entry name" value="Probable nitronate monooxygenase"/>
    <property type="match status" value="1"/>
</dbReference>
<keyword evidence="10 13" id="KW-0503">Monooxygenase</keyword>
<comment type="similarity">
    <text evidence="3">Belongs to the nitronate monooxygenase family. NMO class I subfamily.</text>
</comment>
<dbReference type="STRING" id="1664069.BGLY_3059"/>
<keyword evidence="9" id="KW-0560">Oxidoreductase</keyword>
<dbReference type="PANTHER" id="PTHR42747:SF3">
    <property type="entry name" value="NITRONATE MONOOXYGENASE-RELATED"/>
    <property type="match status" value="1"/>
</dbReference>
<dbReference type="PATRIC" id="fig|1664069.3.peg.2269"/>
<dbReference type="SUPFAM" id="SSF51412">
    <property type="entry name" value="Inosine monophosphate dehydrogenase (IMPDH)"/>
    <property type="match status" value="1"/>
</dbReference>
<evidence type="ECO:0000313" key="15">
    <source>
        <dbReference type="Proteomes" id="UP000036168"/>
    </source>
</evidence>
<evidence type="ECO:0000256" key="7">
    <source>
        <dbReference type="ARBA" id="ARBA00022643"/>
    </source>
</evidence>
<reference evidence="13 15" key="1">
    <citation type="journal article" date="2015" name="Int. J. Syst. Evol. Microbiol.">
        <title>Bacillus glycinifermentans sp. nov., isolated from fermented soybean paste.</title>
        <authorList>
            <person name="Kim S.J."/>
            <person name="Dunlap C.A."/>
            <person name="Kwon S.W."/>
            <person name="Rooney A.P."/>
        </authorList>
    </citation>
    <scope>NUCLEOTIDE SEQUENCE [LARGE SCALE GENOMIC DNA]</scope>
    <source>
        <strain evidence="13 15">GO-13</strain>
    </source>
</reference>
<evidence type="ECO:0000313" key="14">
    <source>
        <dbReference type="EMBL" id="MEC0485032.1"/>
    </source>
</evidence>
<evidence type="ECO:0000256" key="3">
    <source>
        <dbReference type="ARBA" id="ARBA00009881"/>
    </source>
</evidence>
<dbReference type="InterPro" id="IPR013785">
    <property type="entry name" value="Aldolase_TIM"/>
</dbReference>
<organism evidence="13 15">
    <name type="scientific">Bacillus glycinifermentans</name>
    <dbReference type="NCBI Taxonomy" id="1664069"/>
    <lineage>
        <taxon>Bacteria</taxon>
        <taxon>Bacillati</taxon>
        <taxon>Bacillota</taxon>
        <taxon>Bacilli</taxon>
        <taxon>Bacillales</taxon>
        <taxon>Bacillaceae</taxon>
        <taxon>Bacillus</taxon>
    </lineage>
</organism>
<evidence type="ECO:0000256" key="2">
    <source>
        <dbReference type="ARBA" id="ARBA00003535"/>
    </source>
</evidence>
<gene>
    <name evidence="13" type="ORF">AB447_212045</name>
    <name evidence="14" type="ORF">P8828_09230</name>
</gene>
<dbReference type="AlphaFoldDB" id="A0A0J6EAK8"/>
<dbReference type="EMBL" id="JARRTL010000008">
    <property type="protein sequence ID" value="MEC0485032.1"/>
    <property type="molecule type" value="Genomic_DNA"/>
</dbReference>
<accession>A0A0J6EAK8</accession>
<evidence type="ECO:0000256" key="4">
    <source>
        <dbReference type="ARBA" id="ARBA00013457"/>
    </source>
</evidence>
<evidence type="ECO:0000256" key="6">
    <source>
        <dbReference type="ARBA" id="ARBA00022630"/>
    </source>
</evidence>
<dbReference type="OrthoDB" id="9778912at2"/>
<evidence type="ECO:0000256" key="9">
    <source>
        <dbReference type="ARBA" id="ARBA00023002"/>
    </source>
</evidence>
<comment type="cofactor">
    <cofactor evidence="1">
        <name>FMN</name>
        <dbReference type="ChEBI" id="CHEBI:58210"/>
    </cofactor>
</comment>
<reference evidence="14 16" key="3">
    <citation type="submission" date="2023-03" db="EMBL/GenBank/DDBJ databases">
        <title>Agriculturally important microbes genome sequencing.</title>
        <authorList>
            <person name="Dunlap C."/>
        </authorList>
    </citation>
    <scope>NUCLEOTIDE SEQUENCE [LARGE SCALE GENOMIC DNA]</scope>
    <source>
        <strain evidence="14 16">CBP-3203</strain>
    </source>
</reference>
<dbReference type="GO" id="GO:0000166">
    <property type="term" value="F:nucleotide binding"/>
    <property type="evidence" value="ECO:0007669"/>
    <property type="project" value="UniProtKB-KW"/>
</dbReference>
<evidence type="ECO:0000256" key="1">
    <source>
        <dbReference type="ARBA" id="ARBA00001917"/>
    </source>
</evidence>
<evidence type="ECO:0000256" key="10">
    <source>
        <dbReference type="ARBA" id="ARBA00023033"/>
    </source>
</evidence>
<dbReference type="GO" id="GO:0009636">
    <property type="term" value="P:response to toxic substance"/>
    <property type="evidence" value="ECO:0007669"/>
    <property type="project" value="UniProtKB-KW"/>
</dbReference>
<keyword evidence="16" id="KW-1185">Reference proteome</keyword>
<dbReference type="GO" id="GO:0018580">
    <property type="term" value="F:nitronate monooxygenase activity"/>
    <property type="evidence" value="ECO:0007669"/>
    <property type="project" value="InterPro"/>
</dbReference>
<dbReference type="Gene3D" id="3.20.20.70">
    <property type="entry name" value="Aldolase class I"/>
    <property type="match status" value="1"/>
</dbReference>
<dbReference type="PANTHER" id="PTHR42747">
    <property type="entry name" value="NITRONATE MONOOXYGENASE-RELATED"/>
    <property type="match status" value="1"/>
</dbReference>
<dbReference type="InterPro" id="IPR004136">
    <property type="entry name" value="NMO"/>
</dbReference>
<dbReference type="RefSeq" id="WP_048355453.1">
    <property type="nucleotide sequence ID" value="NZ_CP023481.1"/>
</dbReference>
<evidence type="ECO:0000256" key="11">
    <source>
        <dbReference type="ARBA" id="ARBA00031155"/>
    </source>
</evidence>
<comment type="caution">
    <text evidence="13">The sequence shown here is derived from an EMBL/GenBank/DDBJ whole genome shotgun (WGS) entry which is preliminary data.</text>
</comment>